<evidence type="ECO:0000256" key="2">
    <source>
        <dbReference type="ARBA" id="ARBA00023002"/>
    </source>
</evidence>
<evidence type="ECO:0000313" key="4">
    <source>
        <dbReference type="EMBL" id="CAF1521233.1"/>
    </source>
</evidence>
<dbReference type="PANTHER" id="PTHR43669">
    <property type="entry name" value="5-KETO-D-GLUCONATE 5-REDUCTASE"/>
    <property type="match status" value="1"/>
</dbReference>
<dbReference type="OrthoDB" id="47007at2759"/>
<dbReference type="EMBL" id="CAJOBC010089440">
    <property type="protein sequence ID" value="CAF4380550.1"/>
    <property type="molecule type" value="Genomic_DNA"/>
</dbReference>
<evidence type="ECO:0000313" key="5">
    <source>
        <dbReference type="EMBL" id="CAF4380550.1"/>
    </source>
</evidence>
<dbReference type="PRINTS" id="PR00080">
    <property type="entry name" value="SDRFAMILY"/>
</dbReference>
<reference evidence="4" key="1">
    <citation type="submission" date="2021-02" db="EMBL/GenBank/DDBJ databases">
        <authorList>
            <person name="Nowell W R."/>
        </authorList>
    </citation>
    <scope>NUCLEOTIDE SEQUENCE</scope>
</reference>
<keyword evidence="6" id="KW-1185">Reference proteome</keyword>
<dbReference type="Gene3D" id="3.40.50.720">
    <property type="entry name" value="NAD(P)-binding Rossmann-like Domain"/>
    <property type="match status" value="1"/>
</dbReference>
<organism evidence="4 6">
    <name type="scientific">Didymodactylos carnosus</name>
    <dbReference type="NCBI Taxonomy" id="1234261"/>
    <lineage>
        <taxon>Eukaryota</taxon>
        <taxon>Metazoa</taxon>
        <taxon>Spiralia</taxon>
        <taxon>Gnathifera</taxon>
        <taxon>Rotifera</taxon>
        <taxon>Eurotatoria</taxon>
        <taxon>Bdelloidea</taxon>
        <taxon>Philodinida</taxon>
        <taxon>Philodinidae</taxon>
        <taxon>Didymodactylos</taxon>
    </lineage>
</organism>
<dbReference type="Pfam" id="PF13561">
    <property type="entry name" value="adh_short_C2"/>
    <property type="match status" value="1"/>
</dbReference>
<comment type="similarity">
    <text evidence="1">Belongs to the short-chain dehydrogenases/reductases (SDR) family.</text>
</comment>
<dbReference type="EMBL" id="CAJNOQ010023888">
    <property type="protein sequence ID" value="CAF1521233.1"/>
    <property type="molecule type" value="Genomic_DNA"/>
</dbReference>
<feature type="domain" description="Ketoreductase" evidence="3">
    <location>
        <begin position="7"/>
        <end position="188"/>
    </location>
</feature>
<name>A0A815UKS6_9BILA</name>
<dbReference type="CDD" id="cd05233">
    <property type="entry name" value="SDR_c"/>
    <property type="match status" value="1"/>
</dbReference>
<dbReference type="FunFam" id="3.40.50.720:FF:000084">
    <property type="entry name" value="Short-chain dehydrogenase reductase"/>
    <property type="match status" value="1"/>
</dbReference>
<protein>
    <recommendedName>
        <fullName evidence="3">Ketoreductase domain-containing protein</fullName>
    </recommendedName>
</protein>
<accession>A0A815UKS6</accession>
<evidence type="ECO:0000259" key="3">
    <source>
        <dbReference type="SMART" id="SM00822"/>
    </source>
</evidence>
<dbReference type="Proteomes" id="UP000681722">
    <property type="component" value="Unassembled WGS sequence"/>
</dbReference>
<comment type="caution">
    <text evidence="4">The sequence shown here is derived from an EMBL/GenBank/DDBJ whole genome shotgun (WGS) entry which is preliminary data.</text>
</comment>
<dbReference type="PANTHER" id="PTHR43669:SF3">
    <property type="entry name" value="ALCOHOL DEHYDROGENASE, PUTATIVE (AFU_ORTHOLOGUE AFUA_3G03445)-RELATED"/>
    <property type="match status" value="1"/>
</dbReference>
<proteinExistence type="inferred from homology"/>
<keyword evidence="2" id="KW-0560">Oxidoreductase</keyword>
<dbReference type="GO" id="GO:0016491">
    <property type="term" value="F:oxidoreductase activity"/>
    <property type="evidence" value="ECO:0007669"/>
    <property type="project" value="UniProtKB-KW"/>
</dbReference>
<dbReference type="PRINTS" id="PR00081">
    <property type="entry name" value="GDHRDH"/>
</dbReference>
<dbReference type="InterPro" id="IPR002347">
    <property type="entry name" value="SDR_fam"/>
</dbReference>
<dbReference type="SMART" id="SM00822">
    <property type="entry name" value="PKS_KR"/>
    <property type="match status" value="1"/>
</dbReference>
<dbReference type="Proteomes" id="UP000663829">
    <property type="component" value="Unassembled WGS sequence"/>
</dbReference>
<dbReference type="InterPro" id="IPR036291">
    <property type="entry name" value="NAD(P)-bd_dom_sf"/>
</dbReference>
<evidence type="ECO:0000313" key="6">
    <source>
        <dbReference type="Proteomes" id="UP000663829"/>
    </source>
</evidence>
<sequence length="251" mass="26395">MGKLDGKIALITGGSEGIGLATAQRFLAEGAAHVFITGRRKEALDKAVKTLGGKNVTGVQGDTSNLADLDKLYSLIQKEKGHLDILFANAGVGSVTPLGSITEKHFDDTFNVNVRGVLFTVQKALPIFTNGGSIILNGSIASVKGTPGMSVYCATKAAIRSFARCWTVDLKERKIRVNTVSPGPIDTPAFRSLGRNEEEHKAIAASLIAGTVMNRIGESDEVAKAVVFLASDDSSYVTGIELFVDGGTAQI</sequence>
<dbReference type="AlphaFoldDB" id="A0A815UKS6"/>
<gene>
    <name evidence="4" type="ORF">GPM918_LOCUS37563</name>
    <name evidence="5" type="ORF">SRO942_LOCUS38333</name>
</gene>
<dbReference type="SUPFAM" id="SSF51735">
    <property type="entry name" value="NAD(P)-binding Rossmann-fold domains"/>
    <property type="match status" value="1"/>
</dbReference>
<dbReference type="InterPro" id="IPR057326">
    <property type="entry name" value="KR_dom"/>
</dbReference>
<evidence type="ECO:0000256" key="1">
    <source>
        <dbReference type="ARBA" id="ARBA00006484"/>
    </source>
</evidence>